<feature type="compositionally biased region" description="Low complexity" evidence="1">
    <location>
        <begin position="19"/>
        <end position="30"/>
    </location>
</feature>
<feature type="compositionally biased region" description="Polar residues" evidence="1">
    <location>
        <begin position="225"/>
        <end position="241"/>
    </location>
</feature>
<accession>A0A9P1FV40</accession>
<organism evidence="2">
    <name type="scientific">Cladocopium goreaui</name>
    <dbReference type="NCBI Taxonomy" id="2562237"/>
    <lineage>
        <taxon>Eukaryota</taxon>
        <taxon>Sar</taxon>
        <taxon>Alveolata</taxon>
        <taxon>Dinophyceae</taxon>
        <taxon>Suessiales</taxon>
        <taxon>Symbiodiniaceae</taxon>
        <taxon>Cladocopium</taxon>
    </lineage>
</organism>
<sequence length="412" mass="42810">MIRPASRGWHSSAGELAGPVQRRPQRLTRPTRPETSYVEDVQTSTEADNFDLSDLKSAVFPSAGPRIPTPSGSPKSGRPAQRRAQTVLEGQLVSARTPTPNGESRGAPSPRGSVQTSSPKGSKISTARESVEVGGDAEPKPMTRSKISVLRAKTVDGVSAGDLDSSDLQSAVFPSAGPRISTPSGSPKSGRPAQRRAQTVPEGQLVSARTPTPNGESRGAPSPRGSVQTSSPKGSKISTARESVEVGGDAEPKPMTRSKISVLRAKTVDGVSAGDLDSSDLQSAVLCSEDPDVSPPGSPKTAFPAQRRVQTVPEGQLWSARTASHGKSRGSATLPLPSPRGSRGKVEPIDAAVTSAGAPRLALPEHDGQDFVPVTQTRSESLSSKKASKGAPRLAMPEHDGQDIVFCRPGTG</sequence>
<protein>
    <submittedName>
        <fullName evidence="2">Uncharacterized protein</fullName>
    </submittedName>
</protein>
<evidence type="ECO:0000313" key="4">
    <source>
        <dbReference type="Proteomes" id="UP001152797"/>
    </source>
</evidence>
<gene>
    <name evidence="2" type="ORF">C1SCF055_LOCUS16635</name>
</gene>
<proteinExistence type="predicted"/>
<comment type="caution">
    <text evidence="2">The sequence shown here is derived from an EMBL/GenBank/DDBJ whole genome shotgun (WGS) entry which is preliminary data.</text>
</comment>
<feature type="compositionally biased region" description="Polar residues" evidence="1">
    <location>
        <begin position="374"/>
        <end position="385"/>
    </location>
</feature>
<evidence type="ECO:0000313" key="3">
    <source>
        <dbReference type="EMBL" id="CAL4776880.1"/>
    </source>
</evidence>
<reference evidence="3 4" key="2">
    <citation type="submission" date="2024-05" db="EMBL/GenBank/DDBJ databases">
        <authorList>
            <person name="Chen Y."/>
            <person name="Shah S."/>
            <person name="Dougan E. K."/>
            <person name="Thang M."/>
            <person name="Chan C."/>
        </authorList>
    </citation>
    <scope>NUCLEOTIDE SEQUENCE [LARGE SCALE GENOMIC DNA]</scope>
</reference>
<evidence type="ECO:0000256" key="1">
    <source>
        <dbReference type="SAM" id="MobiDB-lite"/>
    </source>
</evidence>
<keyword evidence="4" id="KW-1185">Reference proteome</keyword>
<dbReference type="EMBL" id="CAMXCT020001382">
    <property type="protein sequence ID" value="CAL1142943.1"/>
    <property type="molecule type" value="Genomic_DNA"/>
</dbReference>
<dbReference type="EMBL" id="CAMXCT010001382">
    <property type="protein sequence ID" value="CAI3989568.1"/>
    <property type="molecule type" value="Genomic_DNA"/>
</dbReference>
<dbReference type="EMBL" id="CAMXCT030001382">
    <property type="protein sequence ID" value="CAL4776880.1"/>
    <property type="molecule type" value="Genomic_DNA"/>
</dbReference>
<feature type="region of interest" description="Disordered" evidence="1">
    <location>
        <begin position="1"/>
        <end position="402"/>
    </location>
</feature>
<reference evidence="2" key="1">
    <citation type="submission" date="2022-10" db="EMBL/GenBank/DDBJ databases">
        <authorList>
            <person name="Chen Y."/>
            <person name="Dougan E. K."/>
            <person name="Chan C."/>
            <person name="Rhodes N."/>
            <person name="Thang M."/>
        </authorList>
    </citation>
    <scope>NUCLEOTIDE SEQUENCE</scope>
</reference>
<name>A0A9P1FV40_9DINO</name>
<feature type="compositionally biased region" description="Polar residues" evidence="1">
    <location>
        <begin position="112"/>
        <end position="128"/>
    </location>
</feature>
<dbReference type="AlphaFoldDB" id="A0A9P1FV40"/>
<dbReference type="Proteomes" id="UP001152797">
    <property type="component" value="Unassembled WGS sequence"/>
</dbReference>
<evidence type="ECO:0000313" key="2">
    <source>
        <dbReference type="EMBL" id="CAI3989568.1"/>
    </source>
</evidence>